<keyword evidence="2" id="KW-1185">Reference proteome</keyword>
<dbReference type="AlphaFoldDB" id="A0A9N9JHT6"/>
<dbReference type="Proteomes" id="UP000789405">
    <property type="component" value="Unassembled WGS sequence"/>
</dbReference>
<sequence length="93" mass="10803">MVSTNSQNHDNEKSSERINVKNINEYLGNFLETSQPTYDPKIIENNSQPFSNKITDEPTQKKSQFTSFLEFFKPPIHLTDIFNSNSITNIIEY</sequence>
<name>A0A9N9JHT6_9GLOM</name>
<comment type="caution">
    <text evidence="1">The sequence shown here is derived from an EMBL/GenBank/DDBJ whole genome shotgun (WGS) entry which is preliminary data.</text>
</comment>
<evidence type="ECO:0000313" key="1">
    <source>
        <dbReference type="EMBL" id="CAG8776846.1"/>
    </source>
</evidence>
<proteinExistence type="predicted"/>
<organism evidence="1 2">
    <name type="scientific">Dentiscutata erythropus</name>
    <dbReference type="NCBI Taxonomy" id="1348616"/>
    <lineage>
        <taxon>Eukaryota</taxon>
        <taxon>Fungi</taxon>
        <taxon>Fungi incertae sedis</taxon>
        <taxon>Mucoromycota</taxon>
        <taxon>Glomeromycotina</taxon>
        <taxon>Glomeromycetes</taxon>
        <taxon>Diversisporales</taxon>
        <taxon>Gigasporaceae</taxon>
        <taxon>Dentiscutata</taxon>
    </lineage>
</organism>
<feature type="non-terminal residue" evidence="1">
    <location>
        <position position="93"/>
    </location>
</feature>
<protein>
    <submittedName>
        <fullName evidence="1">15983_t:CDS:1</fullName>
    </submittedName>
</protein>
<gene>
    <name evidence="1" type="ORF">DERYTH_LOCUS19232</name>
</gene>
<dbReference type="EMBL" id="CAJVPY010020751">
    <property type="protein sequence ID" value="CAG8776846.1"/>
    <property type="molecule type" value="Genomic_DNA"/>
</dbReference>
<accession>A0A9N9JHT6</accession>
<evidence type="ECO:0000313" key="2">
    <source>
        <dbReference type="Proteomes" id="UP000789405"/>
    </source>
</evidence>
<dbReference type="OrthoDB" id="2103031at2759"/>
<reference evidence="1" key="1">
    <citation type="submission" date="2021-06" db="EMBL/GenBank/DDBJ databases">
        <authorList>
            <person name="Kallberg Y."/>
            <person name="Tangrot J."/>
            <person name="Rosling A."/>
        </authorList>
    </citation>
    <scope>NUCLEOTIDE SEQUENCE</scope>
    <source>
        <strain evidence="1">MA453B</strain>
    </source>
</reference>